<dbReference type="KEGG" id="bfm:BP422_21050"/>
<keyword evidence="1" id="KW-0812">Transmembrane</keyword>
<evidence type="ECO:0000313" key="3">
    <source>
        <dbReference type="Proteomes" id="UP000197781"/>
    </source>
</evidence>
<dbReference type="Proteomes" id="UP000197781">
    <property type="component" value="Chromosome"/>
</dbReference>
<dbReference type="AlphaFoldDB" id="A0A220MLB0"/>
<feature type="transmembrane region" description="Helical" evidence="1">
    <location>
        <begin position="6"/>
        <end position="29"/>
    </location>
</feature>
<keyword evidence="1" id="KW-0472">Membrane</keyword>
<reference evidence="2 3" key="1">
    <citation type="submission" date="2016-11" db="EMBL/GenBank/DDBJ databases">
        <authorList>
            <person name="Jaros S."/>
            <person name="Januszkiewicz K."/>
            <person name="Wedrychowicz H."/>
        </authorList>
    </citation>
    <scope>NUCLEOTIDE SEQUENCE [LARGE SCALE GENOMIC DNA]</scope>
    <source>
        <strain evidence="2 3">NF2</strain>
    </source>
</reference>
<organism evidence="2 3">
    <name type="scientific">Brevibacillus formosus</name>
    <dbReference type="NCBI Taxonomy" id="54913"/>
    <lineage>
        <taxon>Bacteria</taxon>
        <taxon>Bacillati</taxon>
        <taxon>Bacillota</taxon>
        <taxon>Bacilli</taxon>
        <taxon>Bacillales</taxon>
        <taxon>Paenibacillaceae</taxon>
        <taxon>Brevibacillus</taxon>
    </lineage>
</organism>
<accession>A0A220MLB0</accession>
<evidence type="ECO:0008006" key="4">
    <source>
        <dbReference type="Google" id="ProtNLM"/>
    </source>
</evidence>
<evidence type="ECO:0000256" key="1">
    <source>
        <dbReference type="SAM" id="Phobius"/>
    </source>
</evidence>
<keyword evidence="1" id="KW-1133">Transmembrane helix</keyword>
<dbReference type="RefSeq" id="WP_088909446.1">
    <property type="nucleotide sequence ID" value="NZ_CP018145.1"/>
</dbReference>
<feature type="transmembrane region" description="Helical" evidence="1">
    <location>
        <begin position="152"/>
        <end position="173"/>
    </location>
</feature>
<feature type="transmembrane region" description="Helical" evidence="1">
    <location>
        <begin position="36"/>
        <end position="55"/>
    </location>
</feature>
<protein>
    <recommendedName>
        <fullName evidence="4">Membrane protein YmcC</fullName>
    </recommendedName>
</protein>
<dbReference type="EMBL" id="CP018145">
    <property type="protein sequence ID" value="ASJ55821.1"/>
    <property type="molecule type" value="Genomic_DNA"/>
</dbReference>
<gene>
    <name evidence="2" type="ORF">BP422_21050</name>
</gene>
<proteinExistence type="predicted"/>
<evidence type="ECO:0000313" key="2">
    <source>
        <dbReference type="EMBL" id="ASJ55821.1"/>
    </source>
</evidence>
<sequence length="187" mass="21119">MNFVAWMIVACEIAFWVVIVLGLFTRYVLKQKKAGLFLLALTPVVDVVLLVVTSVDLYRGATATIPHALAAVYIGVSIAFGKSMIQWADEKFQQYVAKQGTAKPKLYGMEYAKHYAKSWFRHLFSYVIGSALLAGTIYFINDAERTASLWHILRLWTVVLGIDLLITASYFLFPKKDKQGTVSKKDW</sequence>
<feature type="transmembrane region" description="Helical" evidence="1">
    <location>
        <begin position="61"/>
        <end position="81"/>
    </location>
</feature>
<feature type="transmembrane region" description="Helical" evidence="1">
    <location>
        <begin position="123"/>
        <end position="140"/>
    </location>
</feature>
<name>A0A220MLB0_9BACL</name>